<dbReference type="Proteomes" id="UP000733379">
    <property type="component" value="Unassembled WGS sequence"/>
</dbReference>
<comment type="caution">
    <text evidence="1">The sequence shown here is derived from an EMBL/GenBank/DDBJ whole genome shotgun (WGS) entry which is preliminary data.</text>
</comment>
<evidence type="ECO:0000313" key="2">
    <source>
        <dbReference type="Proteomes" id="UP000733379"/>
    </source>
</evidence>
<dbReference type="EMBL" id="JAHKNI010000004">
    <property type="protein sequence ID" value="MBU3062841.1"/>
    <property type="molecule type" value="Genomic_DNA"/>
</dbReference>
<reference evidence="1 2" key="1">
    <citation type="submission" date="2021-06" db="EMBL/GenBank/DDBJ databases">
        <title>Actinomycetes sequencing.</title>
        <authorList>
            <person name="Shan Q."/>
        </authorList>
    </citation>
    <scope>NUCLEOTIDE SEQUENCE [LARGE SCALE GENOMIC DNA]</scope>
    <source>
        <strain evidence="1 2">NEAU-G5</strain>
    </source>
</reference>
<dbReference type="Gene3D" id="3.90.190.10">
    <property type="entry name" value="Protein tyrosine phosphatase superfamily"/>
    <property type="match status" value="1"/>
</dbReference>
<dbReference type="Pfam" id="PF13350">
    <property type="entry name" value="Y_phosphatase3"/>
    <property type="match status" value="1"/>
</dbReference>
<gene>
    <name evidence="1" type="ORF">KO481_15080</name>
</gene>
<sequence>MAPAATASGIHTLGIATAPNARDIGGYPTQQGGMIRYGQVFRSDALNKLTAADQQALASHNIGTVLDFRSPNEVKAAPDQLPSSISYQALPVWNPSNDFYLQIEKIIDGGPQAQQANLGGGKGVALMSNYYRWMITDATARAQFATAIKDLAHAPSAVLYHCTAGKDRTGWMTALVMSALGVPRGLIYNDYLASNQYLAASNQAELAALQKAGLVTDPSLLAPILGVQRDFLDAAFDQASKSFGSLDGFLSNGLGIDAATRQALTAKLVDSSGH</sequence>
<accession>A0ABS6AXP8</accession>
<organism evidence="1 2">
    <name type="scientific">Nocardia albiluteola</name>
    <dbReference type="NCBI Taxonomy" id="2842303"/>
    <lineage>
        <taxon>Bacteria</taxon>
        <taxon>Bacillati</taxon>
        <taxon>Actinomycetota</taxon>
        <taxon>Actinomycetes</taxon>
        <taxon>Mycobacteriales</taxon>
        <taxon>Nocardiaceae</taxon>
        <taxon>Nocardia</taxon>
    </lineage>
</organism>
<protein>
    <submittedName>
        <fullName evidence="1">Tyrosine-protein phosphatase</fullName>
    </submittedName>
</protein>
<evidence type="ECO:0000313" key="1">
    <source>
        <dbReference type="EMBL" id="MBU3062841.1"/>
    </source>
</evidence>
<proteinExistence type="predicted"/>
<keyword evidence="2" id="KW-1185">Reference proteome</keyword>
<dbReference type="InterPro" id="IPR026893">
    <property type="entry name" value="Tyr/Ser_Pase_IphP-type"/>
</dbReference>
<name>A0ABS6AXP8_9NOCA</name>
<dbReference type="SUPFAM" id="SSF52799">
    <property type="entry name" value="(Phosphotyrosine protein) phosphatases II"/>
    <property type="match status" value="1"/>
</dbReference>
<dbReference type="InterPro" id="IPR029021">
    <property type="entry name" value="Prot-tyrosine_phosphatase-like"/>
</dbReference>